<dbReference type="EMBL" id="LWMS01000020">
    <property type="protein sequence ID" value="PWL08264.1"/>
    <property type="molecule type" value="Genomic_DNA"/>
</dbReference>
<dbReference type="OrthoDB" id="378924at2157"/>
<reference evidence="2 4" key="1">
    <citation type="submission" date="2016-04" db="EMBL/GenBank/DDBJ databases">
        <title>Genome sequence of Methanosphaera cuniculi DSM 4103.</title>
        <authorList>
            <person name="Poehlein A."/>
            <person name="Seedorf H."/>
            <person name="Daniel R."/>
        </authorList>
    </citation>
    <scope>NUCLEOTIDE SEQUENCE [LARGE SCALE GENOMIC DNA]</scope>
    <source>
        <strain evidence="2 4">DSM 4103</strain>
    </source>
</reference>
<name>A0A2A2HFD0_9EURY</name>
<gene>
    <name evidence="1" type="ORF">ASJ82_03020</name>
    <name evidence="2" type="ORF">MSCUN_07000</name>
</gene>
<dbReference type="EMBL" id="LMVN01000001">
    <property type="protein sequence ID" value="PAV08181.1"/>
    <property type="molecule type" value="Genomic_DNA"/>
</dbReference>
<dbReference type="Proteomes" id="UP000217528">
    <property type="component" value="Unassembled WGS sequence"/>
</dbReference>
<dbReference type="Proteomes" id="UP000246004">
    <property type="component" value="Unassembled WGS sequence"/>
</dbReference>
<accession>A0A2A2HFD0</accession>
<evidence type="ECO:0000313" key="2">
    <source>
        <dbReference type="EMBL" id="PWL08264.1"/>
    </source>
</evidence>
<organism evidence="1 3">
    <name type="scientific">Methanosphaera cuniculi</name>
    <dbReference type="NCBI Taxonomy" id="1077256"/>
    <lineage>
        <taxon>Archaea</taxon>
        <taxon>Methanobacteriati</taxon>
        <taxon>Methanobacteriota</taxon>
        <taxon>Methanomada group</taxon>
        <taxon>Methanobacteria</taxon>
        <taxon>Methanobacteriales</taxon>
        <taxon>Methanobacteriaceae</taxon>
        <taxon>Methanosphaera</taxon>
    </lineage>
</organism>
<dbReference type="RefSeq" id="WP_095607831.1">
    <property type="nucleotide sequence ID" value="NZ_LMVN01000001.1"/>
</dbReference>
<evidence type="ECO:0000313" key="3">
    <source>
        <dbReference type="Proteomes" id="UP000217528"/>
    </source>
</evidence>
<evidence type="ECO:0000313" key="4">
    <source>
        <dbReference type="Proteomes" id="UP000246004"/>
    </source>
</evidence>
<evidence type="ECO:0000313" key="1">
    <source>
        <dbReference type="EMBL" id="PAV08181.1"/>
    </source>
</evidence>
<protein>
    <submittedName>
        <fullName evidence="1">Uncharacterized protein</fullName>
    </submittedName>
</protein>
<sequence length="99" mass="11843">MSNDEQFFQGVVFNLKNFKKIEDELYNFQVEHPEECVPLIPFFSTEYTNKLNEFYVSNMVAAKSFDDYMFNVRIKGFPALMREFIMKHPEFSDIIISFD</sequence>
<comment type="caution">
    <text evidence="1">The sequence shown here is derived from an EMBL/GenBank/DDBJ whole genome shotgun (WGS) entry which is preliminary data.</text>
</comment>
<dbReference type="AlphaFoldDB" id="A0A2A2HFD0"/>
<keyword evidence="3" id="KW-1185">Reference proteome</keyword>
<proteinExistence type="predicted"/>
<reference evidence="1 3" key="2">
    <citation type="journal article" date="2017" name="BMC Genomics">
        <title>Genomic analysis of methanogenic archaea reveals a shift towards energy conservation.</title>
        <authorList>
            <person name="Gilmore S.P."/>
            <person name="Henske J.K."/>
            <person name="Sexton J.A."/>
            <person name="Solomon K.V."/>
            <person name="Seppala S."/>
            <person name="Yoo J.I."/>
            <person name="Huyett L.M."/>
            <person name="Pressman A."/>
            <person name="Cogan J.Z."/>
            <person name="Kivenson V."/>
            <person name="Peng X."/>
            <person name="Tan Y."/>
            <person name="Valentine D.L."/>
            <person name="O'Malley M.A."/>
        </authorList>
    </citation>
    <scope>NUCLEOTIDE SEQUENCE [LARGE SCALE GENOMIC DNA]</scope>
    <source>
        <strain evidence="1 3">1R-7</strain>
    </source>
</reference>